<evidence type="ECO:0000256" key="1">
    <source>
        <dbReference type="ARBA" id="ARBA00004245"/>
    </source>
</evidence>
<evidence type="ECO:0000256" key="7">
    <source>
        <dbReference type="RuleBase" id="RU365078"/>
    </source>
</evidence>
<dbReference type="InterPro" id="IPR043175">
    <property type="entry name" value="CAPZB_N"/>
</dbReference>
<evidence type="ECO:0000256" key="2">
    <source>
        <dbReference type="ARBA" id="ARBA00006039"/>
    </source>
</evidence>
<dbReference type="PANTHER" id="PTHR10619">
    <property type="entry name" value="F-ACTIN-CAPPING PROTEIN SUBUNIT BETA"/>
    <property type="match status" value="1"/>
</dbReference>
<dbReference type="Pfam" id="PF01115">
    <property type="entry name" value="F_actin_cap_B"/>
    <property type="match status" value="1"/>
</dbReference>
<keyword evidence="3 7" id="KW-0117">Actin capping</keyword>
<dbReference type="GO" id="GO:0008290">
    <property type="term" value="C:F-actin capping protein complex"/>
    <property type="evidence" value="ECO:0007669"/>
    <property type="project" value="UniProtKB-UniRule"/>
</dbReference>
<dbReference type="InParanoid" id="A0A4Q1B8R4"/>
<keyword evidence="4 7" id="KW-0963">Cytoplasm</keyword>
<dbReference type="InterPro" id="IPR042276">
    <property type="entry name" value="CapZ_alpha/beta_2"/>
</dbReference>
<dbReference type="GO" id="GO:0000902">
    <property type="term" value="P:cell morphogenesis"/>
    <property type="evidence" value="ECO:0007669"/>
    <property type="project" value="TreeGrafter"/>
</dbReference>
<proteinExistence type="inferred from homology"/>
<dbReference type="FunCoup" id="A0A4Q1B8R4">
    <property type="interactions" value="416"/>
</dbReference>
<accession>A0A4Q1B8R4</accession>
<dbReference type="Gene3D" id="1.20.58.570">
    <property type="match status" value="1"/>
</dbReference>
<dbReference type="GO" id="GO:0051015">
    <property type="term" value="F:actin filament binding"/>
    <property type="evidence" value="ECO:0007669"/>
    <property type="project" value="TreeGrafter"/>
</dbReference>
<dbReference type="Proteomes" id="UP000289152">
    <property type="component" value="Unassembled WGS sequence"/>
</dbReference>
<evidence type="ECO:0000313" key="8">
    <source>
        <dbReference type="EMBL" id="RXK35148.1"/>
    </source>
</evidence>
<protein>
    <recommendedName>
        <fullName evidence="7">F-actin-capping protein subunit beta</fullName>
    </recommendedName>
</protein>
<dbReference type="STRING" id="5217.A0A4Q1B8R4"/>
<keyword evidence="9" id="KW-1185">Reference proteome</keyword>
<evidence type="ECO:0000256" key="6">
    <source>
        <dbReference type="ARBA" id="ARBA00023212"/>
    </source>
</evidence>
<comment type="function">
    <text evidence="7">F-actin-capping proteins bind in a Ca(2+)-independent manner to the fast growing ends of actin filaments (barbed end) thereby blocking the exchange of subunits at these ends. Unlike other capping proteins (such as gelsolin and severin), these proteins do not sever actin filaments.</text>
</comment>
<dbReference type="AlphaFoldDB" id="A0A4Q1B8R4"/>
<keyword evidence="6 7" id="KW-0206">Cytoskeleton</keyword>
<evidence type="ECO:0000256" key="5">
    <source>
        <dbReference type="ARBA" id="ARBA00023203"/>
    </source>
</evidence>
<dbReference type="PRINTS" id="PR00192">
    <property type="entry name" value="FACTINCAPB"/>
</dbReference>
<sequence length="240" mass="26906">MDVELPADDDAVLTAMIDLMRRVSPRESVRVLDMLSELQPELADDLAGHFDIKLDSVKDEDGDYIQCDYNMVGTSYRSPWSNTYHPAIPDAPLPSPRLRELELVLNKAFKVYTQMYFGGGVCSVFLWDLEEEKPRDMGFAGAVVITSPPPPTDAVDMRWDSFHVFECHERGRSAKYKLTSTISVFLKATLAPVVVDKVTSENEGEANLCAHTARQAEYDYPLTTPQGHVANIGRMVEDME</sequence>
<dbReference type="InterPro" id="IPR037282">
    <property type="entry name" value="CapZ_alpha/beta"/>
</dbReference>
<reference evidence="8 9" key="1">
    <citation type="submission" date="2016-06" db="EMBL/GenBank/DDBJ databases">
        <title>Evolution of pathogenesis and genome organization in the Tremellales.</title>
        <authorList>
            <person name="Cuomo C."/>
            <person name="Litvintseva A."/>
            <person name="Heitman J."/>
            <person name="Chen Y."/>
            <person name="Sun S."/>
            <person name="Springer D."/>
            <person name="Dromer F."/>
            <person name="Young S."/>
            <person name="Zeng Q."/>
            <person name="Chapman S."/>
            <person name="Gujja S."/>
            <person name="Saif S."/>
            <person name="Birren B."/>
        </authorList>
    </citation>
    <scope>NUCLEOTIDE SEQUENCE [LARGE SCALE GENOMIC DNA]</scope>
    <source>
        <strain evidence="8 9">ATCC 28783</strain>
    </source>
</reference>
<name>A0A4Q1B8R4_TREME</name>
<evidence type="ECO:0000313" key="9">
    <source>
        <dbReference type="Proteomes" id="UP000289152"/>
    </source>
</evidence>
<dbReference type="VEuPathDB" id="FungiDB:TREMEDRAFT_62205"/>
<gene>
    <name evidence="8" type="ORF">M231_07596</name>
</gene>
<evidence type="ECO:0000256" key="4">
    <source>
        <dbReference type="ARBA" id="ARBA00022490"/>
    </source>
</evidence>
<comment type="subcellular location">
    <subcellularLocation>
        <location evidence="1 7">Cytoplasm</location>
        <location evidence="1 7">Cytoskeleton</location>
    </subcellularLocation>
</comment>
<comment type="subunit">
    <text evidence="7">Heterodimer of an alpha and a beta subunit.</text>
</comment>
<dbReference type="EMBL" id="SDIL01000155">
    <property type="protein sequence ID" value="RXK35148.1"/>
    <property type="molecule type" value="Genomic_DNA"/>
</dbReference>
<organism evidence="8 9">
    <name type="scientific">Tremella mesenterica</name>
    <name type="common">Jelly fungus</name>
    <dbReference type="NCBI Taxonomy" id="5217"/>
    <lineage>
        <taxon>Eukaryota</taxon>
        <taxon>Fungi</taxon>
        <taxon>Dikarya</taxon>
        <taxon>Basidiomycota</taxon>
        <taxon>Agaricomycotina</taxon>
        <taxon>Tremellomycetes</taxon>
        <taxon>Tremellales</taxon>
        <taxon>Tremellaceae</taxon>
        <taxon>Tremella</taxon>
    </lineage>
</organism>
<comment type="caution">
    <text evidence="8">The sequence shown here is derived from an EMBL/GenBank/DDBJ whole genome shotgun (WGS) entry which is preliminary data.</text>
</comment>
<dbReference type="Gene3D" id="3.90.1150.210">
    <property type="entry name" value="F-actin capping protein, beta subunit"/>
    <property type="match status" value="1"/>
</dbReference>
<dbReference type="InterPro" id="IPR001698">
    <property type="entry name" value="CAPZB"/>
</dbReference>
<comment type="similarity">
    <text evidence="2 7">Belongs to the F-actin-capping protein beta subunit family.</text>
</comment>
<evidence type="ECO:0000256" key="3">
    <source>
        <dbReference type="ARBA" id="ARBA00022467"/>
    </source>
</evidence>
<dbReference type="GO" id="GO:0051016">
    <property type="term" value="P:barbed-end actin filament capping"/>
    <property type="evidence" value="ECO:0007669"/>
    <property type="project" value="UniProtKB-UniRule"/>
</dbReference>
<dbReference type="OrthoDB" id="9979678at2759"/>
<dbReference type="PANTHER" id="PTHR10619:SF0">
    <property type="entry name" value="F-ACTIN-CAPPING PROTEIN SUBUNIT BETA ISOFORMS 1 AND 2"/>
    <property type="match status" value="1"/>
</dbReference>
<keyword evidence="5 7" id="KW-0009">Actin-binding</keyword>
<dbReference type="SUPFAM" id="SSF90096">
    <property type="entry name" value="Subunits of heterodimeric actin filament capping protein Capz"/>
    <property type="match status" value="1"/>
</dbReference>